<dbReference type="Pfam" id="PF00860">
    <property type="entry name" value="Xan_ur_permease"/>
    <property type="match status" value="1"/>
</dbReference>
<feature type="transmembrane region" description="Helical" evidence="6">
    <location>
        <begin position="452"/>
        <end position="471"/>
    </location>
</feature>
<evidence type="ECO:0000256" key="5">
    <source>
        <dbReference type="ARBA" id="ARBA00023136"/>
    </source>
</evidence>
<dbReference type="EMBL" id="CATQJL010000305">
    <property type="protein sequence ID" value="CAJ0602729.1"/>
    <property type="molecule type" value="Genomic_DNA"/>
</dbReference>
<protein>
    <submittedName>
        <fullName evidence="7">Uncharacterized protein</fullName>
    </submittedName>
</protein>
<feature type="transmembrane region" description="Helical" evidence="6">
    <location>
        <begin position="545"/>
        <end position="563"/>
    </location>
</feature>
<dbReference type="Proteomes" id="UP001176961">
    <property type="component" value="Unassembled WGS sequence"/>
</dbReference>
<name>A0AA36H2Z0_CYLNA</name>
<evidence type="ECO:0000256" key="4">
    <source>
        <dbReference type="ARBA" id="ARBA00022989"/>
    </source>
</evidence>
<feature type="transmembrane region" description="Helical" evidence="6">
    <location>
        <begin position="235"/>
        <end position="253"/>
    </location>
</feature>
<evidence type="ECO:0000256" key="1">
    <source>
        <dbReference type="ARBA" id="ARBA00004141"/>
    </source>
</evidence>
<evidence type="ECO:0000256" key="3">
    <source>
        <dbReference type="ARBA" id="ARBA00022692"/>
    </source>
</evidence>
<gene>
    <name evidence="7" type="ORF">CYNAS_LOCUS14712</name>
</gene>
<accession>A0AA36H2Z0</accession>
<dbReference type="InterPro" id="IPR006043">
    <property type="entry name" value="NCS2"/>
</dbReference>
<dbReference type="PANTHER" id="PTHR11119">
    <property type="entry name" value="XANTHINE-URACIL / VITAMIN C PERMEASE FAMILY MEMBER"/>
    <property type="match status" value="1"/>
</dbReference>
<evidence type="ECO:0000256" key="2">
    <source>
        <dbReference type="ARBA" id="ARBA00008821"/>
    </source>
</evidence>
<keyword evidence="4 6" id="KW-1133">Transmembrane helix</keyword>
<comment type="caution">
    <text evidence="7">The sequence shown here is derived from an EMBL/GenBank/DDBJ whole genome shotgun (WGS) entry which is preliminary data.</text>
</comment>
<feature type="transmembrane region" description="Helical" evidence="6">
    <location>
        <begin position="265"/>
        <end position="288"/>
    </location>
</feature>
<feature type="transmembrane region" description="Helical" evidence="6">
    <location>
        <begin position="477"/>
        <end position="496"/>
    </location>
</feature>
<feature type="transmembrane region" description="Helical" evidence="6">
    <location>
        <begin position="139"/>
        <end position="160"/>
    </location>
</feature>
<evidence type="ECO:0000256" key="6">
    <source>
        <dbReference type="SAM" id="Phobius"/>
    </source>
</evidence>
<proteinExistence type="inferred from homology"/>
<evidence type="ECO:0000313" key="8">
    <source>
        <dbReference type="Proteomes" id="UP001176961"/>
    </source>
</evidence>
<keyword evidence="8" id="KW-1185">Reference proteome</keyword>
<dbReference type="AlphaFoldDB" id="A0AA36H2Z0"/>
<comment type="subcellular location">
    <subcellularLocation>
        <location evidence="1">Membrane</location>
        <topology evidence="1">Multi-pass membrane protein</topology>
    </subcellularLocation>
</comment>
<feature type="transmembrane region" description="Helical" evidence="6">
    <location>
        <begin position="308"/>
        <end position="327"/>
    </location>
</feature>
<dbReference type="GO" id="GO:0022857">
    <property type="term" value="F:transmembrane transporter activity"/>
    <property type="evidence" value="ECO:0007669"/>
    <property type="project" value="InterPro"/>
</dbReference>
<evidence type="ECO:0000313" key="7">
    <source>
        <dbReference type="EMBL" id="CAJ0602729.1"/>
    </source>
</evidence>
<feature type="transmembrane region" description="Helical" evidence="6">
    <location>
        <begin position="206"/>
        <end position="229"/>
    </location>
</feature>
<sequence>MATDSVSEEFTTLVDNDCLESTIDCAYFSPNHTIQCEPDHIASQACDLIESCIKQATEKIESHLSSLTLTFNKHISVTQQIPPEFVNASHKNLNNCMKKSTTASLKEEDARVEHPLHFTVNHVPDIGNLFLFGFQQMMLVHLIAASFFSSGIATLIQTTLGLRLCILHGPSSTFLPSLLAFANMPENQCTTGLSTFVPEGEWTKKILLIQGSLLVSVLTFVFMGATGLVGQIAKMVGPITIMPLLLWLCLGLIPTLHEKMDLHWISIETFCILVAMGIFLENVCLPIPYFSFSKRSWQVAKTRLFGQFPYLIAIITSWFICFLLTITRAEPEDGEARTDKNHTLAVIAESPWFRVPYPGQFGLPQVSLGITFGFISSCIACMVENIGDYQACARVSHQRTPPTASVNRAIMCEGIGSLIAGSLGLGTGVTTYAENIALMHITRVVSRSTMQVAGMLLLLTGLFPKCAAALASIPDAVVGGVFAMGVAMITGVAISNLQNVDLRLTRNLSIMGTAILMGGIIPFHFEHNRVNTGLKTVDDCFNMLLTIPMLIAGVIAFVLDNTVGGATREQRGFASQELEDKTSVEDDGYALPETVRKILRRHPCLCKLPFLPSRRSILASSSSCNTTSSYV</sequence>
<feature type="transmembrane region" description="Helical" evidence="6">
    <location>
        <begin position="508"/>
        <end position="525"/>
    </location>
</feature>
<keyword evidence="5 6" id="KW-0472">Membrane</keyword>
<reference evidence="7" key="1">
    <citation type="submission" date="2023-07" db="EMBL/GenBank/DDBJ databases">
        <authorList>
            <consortium name="CYATHOMIX"/>
        </authorList>
    </citation>
    <scope>NUCLEOTIDE SEQUENCE</scope>
    <source>
        <strain evidence="7">N/A</strain>
    </source>
</reference>
<dbReference type="NCBIfam" id="NF037981">
    <property type="entry name" value="NCS2_1"/>
    <property type="match status" value="1"/>
</dbReference>
<keyword evidence="3 6" id="KW-0812">Transmembrane</keyword>
<comment type="similarity">
    <text evidence="2">Belongs to the nucleobase:cation symporter-2 (NCS2) (TC 2.A.40) family.</text>
</comment>
<organism evidence="7 8">
    <name type="scientific">Cylicocyclus nassatus</name>
    <name type="common">Nematode worm</name>
    <dbReference type="NCBI Taxonomy" id="53992"/>
    <lineage>
        <taxon>Eukaryota</taxon>
        <taxon>Metazoa</taxon>
        <taxon>Ecdysozoa</taxon>
        <taxon>Nematoda</taxon>
        <taxon>Chromadorea</taxon>
        <taxon>Rhabditida</taxon>
        <taxon>Rhabditina</taxon>
        <taxon>Rhabditomorpha</taxon>
        <taxon>Strongyloidea</taxon>
        <taxon>Strongylidae</taxon>
        <taxon>Cylicocyclus</taxon>
    </lineage>
</organism>
<dbReference type="GO" id="GO:0016020">
    <property type="term" value="C:membrane"/>
    <property type="evidence" value="ECO:0007669"/>
    <property type="project" value="UniProtKB-SubCell"/>
</dbReference>